<reference evidence="1 2" key="1">
    <citation type="journal article" date="2015" name="Genome Announc.">
        <title>Expanding the biotechnology potential of lactobacilli through comparative genomics of 213 strains and associated genera.</title>
        <authorList>
            <person name="Sun Z."/>
            <person name="Harris H.M."/>
            <person name="McCann A."/>
            <person name="Guo C."/>
            <person name="Argimon S."/>
            <person name="Zhang W."/>
            <person name="Yang X."/>
            <person name="Jeffery I.B."/>
            <person name="Cooney J.C."/>
            <person name="Kagawa T.F."/>
            <person name="Liu W."/>
            <person name="Song Y."/>
            <person name="Salvetti E."/>
            <person name="Wrobel A."/>
            <person name="Rasinkangas P."/>
            <person name="Parkhill J."/>
            <person name="Rea M.C."/>
            <person name="O'Sullivan O."/>
            <person name="Ritari J."/>
            <person name="Douillard F.P."/>
            <person name="Paul Ross R."/>
            <person name="Yang R."/>
            <person name="Briner A.E."/>
            <person name="Felis G.E."/>
            <person name="de Vos W.M."/>
            <person name="Barrangou R."/>
            <person name="Klaenhammer T.R."/>
            <person name="Caufield P.W."/>
            <person name="Cui Y."/>
            <person name="Zhang H."/>
            <person name="O'Toole P.W."/>
        </authorList>
    </citation>
    <scope>NUCLEOTIDE SEQUENCE [LARGE SCALE GENOMIC DNA]</scope>
    <source>
        <strain evidence="1 2">DSM 24716</strain>
    </source>
</reference>
<evidence type="ECO:0000313" key="1">
    <source>
        <dbReference type="EMBL" id="KRN99248.1"/>
    </source>
</evidence>
<organism evidence="1 2">
    <name type="scientific">Companilactobacillus kimchiensis</name>
    <dbReference type="NCBI Taxonomy" id="993692"/>
    <lineage>
        <taxon>Bacteria</taxon>
        <taxon>Bacillati</taxon>
        <taxon>Bacillota</taxon>
        <taxon>Bacilli</taxon>
        <taxon>Lactobacillales</taxon>
        <taxon>Lactobacillaceae</taxon>
        <taxon>Companilactobacillus</taxon>
    </lineage>
</organism>
<protein>
    <submittedName>
        <fullName evidence="1">Uncharacterized protein</fullName>
    </submittedName>
</protein>
<name>A0A0R2LCD2_9LACO</name>
<gene>
    <name evidence="1" type="ORF">IV57_GL000470</name>
</gene>
<evidence type="ECO:0000313" key="2">
    <source>
        <dbReference type="Proteomes" id="UP000051006"/>
    </source>
</evidence>
<dbReference type="Proteomes" id="UP000051006">
    <property type="component" value="Unassembled WGS sequence"/>
</dbReference>
<dbReference type="EMBL" id="JQCF01000011">
    <property type="protein sequence ID" value="KRN99248.1"/>
    <property type="molecule type" value="Genomic_DNA"/>
</dbReference>
<accession>A0A0R2LCD2</accession>
<dbReference type="PATRIC" id="fig|993692.3.peg.478"/>
<sequence length="109" mass="12862">MAYGINESERNVKNMFAYIQIIDNKSAVSYGYTSFSFSNCHLSIAKLEGMINSTMIEIPISQIADPKRDTYYRWNRIQFNYNNKHYIFLYTTTRESEYFQKNLPNLTVA</sequence>
<dbReference type="AlphaFoldDB" id="A0A0R2LCD2"/>
<proteinExistence type="predicted"/>
<comment type="caution">
    <text evidence="1">The sequence shown here is derived from an EMBL/GenBank/DDBJ whole genome shotgun (WGS) entry which is preliminary data.</text>
</comment>
<keyword evidence="2" id="KW-1185">Reference proteome</keyword>